<evidence type="ECO:0000256" key="4">
    <source>
        <dbReference type="ARBA" id="ARBA00022801"/>
    </source>
</evidence>
<dbReference type="NCBIfam" id="TIGR00287">
    <property type="entry name" value="cas1"/>
    <property type="match status" value="1"/>
</dbReference>
<sequence>MRKLLNTIYVSSPEAYLALDGGNLVVLIGEQKSRVPLINIESIVSVGYRGVSPGLMRFCVEHRISLVFVSPTGRETCHLVGENNGNVLLRKKQYALSESADDCLEIARNFIIGKIYNQRWVIERVTRDHAERIDQATFKQISSELQLAIDKCLAATDIDSLRGIEGQTANRYDLLFDQFILQQKSDFRFYGRSKRPPLDRVNALLSLTYTMLAHECTAALESVGLDAYVGFMHTDRPGRASLALDLMEELRAPLADRFVLRLINQKMMRPNDFMVKQDGAVLLTDDARRQFFTFWQNRKNETITHPYLGEKIEWGLIPYTQALLLSRYLRGDLDQYPPFLWK</sequence>
<evidence type="ECO:0000256" key="5">
    <source>
        <dbReference type="ARBA" id="ARBA00022842"/>
    </source>
</evidence>
<feature type="binding site" evidence="10">
    <location>
        <position position="165"/>
    </location>
    <ligand>
        <name>Mn(2+)</name>
        <dbReference type="ChEBI" id="CHEBI:29035"/>
    </ligand>
</feature>
<dbReference type="Gene3D" id="1.20.120.920">
    <property type="entry name" value="CRISPR-associated endonuclease Cas1, C-terminal domain"/>
    <property type="match status" value="1"/>
</dbReference>
<evidence type="ECO:0000313" key="11">
    <source>
        <dbReference type="EMBL" id="MFC6314360.1"/>
    </source>
</evidence>
<keyword evidence="6 10" id="KW-0051">Antiviral defense</keyword>
<keyword evidence="4 10" id="KW-0378">Hydrolase</keyword>
<dbReference type="PANTHER" id="PTHR34353">
    <property type="entry name" value="CRISPR-ASSOCIATED ENDONUCLEASE CAS1 1"/>
    <property type="match status" value="1"/>
</dbReference>
<dbReference type="Proteomes" id="UP001596310">
    <property type="component" value="Unassembled WGS sequence"/>
</dbReference>
<evidence type="ECO:0000256" key="7">
    <source>
        <dbReference type="ARBA" id="ARBA00023125"/>
    </source>
</evidence>
<keyword evidence="12" id="KW-1185">Reference proteome</keyword>
<dbReference type="InterPro" id="IPR042206">
    <property type="entry name" value="CRISPR-assoc_Cas1_C"/>
</dbReference>
<accession>A0ABW1UKA3</accession>
<dbReference type="PANTHER" id="PTHR34353:SF2">
    <property type="entry name" value="CRISPR-ASSOCIATED ENDONUCLEASE CAS1 1"/>
    <property type="match status" value="1"/>
</dbReference>
<comment type="similarity">
    <text evidence="10">Belongs to the CRISPR-associated endonuclease Cas1 family.</text>
</comment>
<evidence type="ECO:0000256" key="3">
    <source>
        <dbReference type="ARBA" id="ARBA00022759"/>
    </source>
</evidence>
<feature type="binding site" evidence="10">
    <location>
        <position position="248"/>
    </location>
    <ligand>
        <name>Mn(2+)</name>
        <dbReference type="ChEBI" id="CHEBI:29035"/>
    </ligand>
</feature>
<comment type="caution">
    <text evidence="11">The sequence shown here is derived from an EMBL/GenBank/DDBJ whole genome shotgun (WGS) entry which is preliminary data.</text>
</comment>
<feature type="binding site" evidence="10">
    <location>
        <position position="233"/>
    </location>
    <ligand>
        <name>Mn(2+)</name>
        <dbReference type="ChEBI" id="CHEBI:29035"/>
    </ligand>
</feature>
<keyword evidence="2 10" id="KW-0479">Metal-binding</keyword>
<comment type="subunit">
    <text evidence="9 10">Homodimer, forms a heterotetramer with a Cas2 homodimer.</text>
</comment>
<reference evidence="12" key="1">
    <citation type="journal article" date="2019" name="Int. J. Syst. Evol. Microbiol.">
        <title>The Global Catalogue of Microorganisms (GCM) 10K type strain sequencing project: providing services to taxonomists for standard genome sequencing and annotation.</title>
        <authorList>
            <consortium name="The Broad Institute Genomics Platform"/>
            <consortium name="The Broad Institute Genome Sequencing Center for Infectious Disease"/>
            <person name="Wu L."/>
            <person name="Ma J."/>
        </authorList>
    </citation>
    <scope>NUCLEOTIDE SEQUENCE [LARGE SCALE GENOMIC DNA]</scope>
    <source>
        <strain evidence="12">CCM 8897</strain>
    </source>
</reference>
<comment type="cofactor">
    <cofactor evidence="10">
        <name>Mg(2+)</name>
        <dbReference type="ChEBI" id="CHEBI:18420"/>
    </cofactor>
    <cofactor evidence="10">
        <name>Mn(2+)</name>
        <dbReference type="ChEBI" id="CHEBI:29035"/>
    </cofactor>
</comment>
<evidence type="ECO:0000256" key="9">
    <source>
        <dbReference type="ARBA" id="ARBA00038592"/>
    </source>
</evidence>
<dbReference type="InterPro" id="IPR002729">
    <property type="entry name" value="CRISPR-assoc_Cas1"/>
</dbReference>
<evidence type="ECO:0000256" key="10">
    <source>
        <dbReference type="HAMAP-Rule" id="MF_01470"/>
    </source>
</evidence>
<proteinExistence type="inferred from homology"/>
<dbReference type="NCBIfam" id="TIGR03640">
    <property type="entry name" value="cas1_DVULG"/>
    <property type="match status" value="1"/>
</dbReference>
<dbReference type="Gene3D" id="3.100.10.20">
    <property type="entry name" value="CRISPR-associated endonuclease Cas1, N-terminal domain"/>
    <property type="match status" value="1"/>
</dbReference>
<dbReference type="Pfam" id="PF01867">
    <property type="entry name" value="Cas_Cas1"/>
    <property type="match status" value="1"/>
</dbReference>
<evidence type="ECO:0000256" key="1">
    <source>
        <dbReference type="ARBA" id="ARBA00022722"/>
    </source>
</evidence>
<keyword evidence="3 10" id="KW-0255">Endonuclease</keyword>
<evidence type="ECO:0000256" key="6">
    <source>
        <dbReference type="ARBA" id="ARBA00023118"/>
    </source>
</evidence>
<organism evidence="11 12">
    <name type="scientific">Lapidilactobacillus achengensis</name>
    <dbReference type="NCBI Taxonomy" id="2486000"/>
    <lineage>
        <taxon>Bacteria</taxon>
        <taxon>Bacillati</taxon>
        <taxon>Bacillota</taxon>
        <taxon>Bacilli</taxon>
        <taxon>Lactobacillales</taxon>
        <taxon>Lactobacillaceae</taxon>
        <taxon>Lapidilactobacillus</taxon>
    </lineage>
</organism>
<dbReference type="RefSeq" id="WP_125602078.1">
    <property type="nucleotide sequence ID" value="NZ_JBHSSM010000005.1"/>
</dbReference>
<keyword evidence="5 10" id="KW-0460">Magnesium</keyword>
<comment type="function">
    <text evidence="10">CRISPR (clustered regularly interspaced short palindromic repeat), is an adaptive immune system that provides protection against mobile genetic elements (viruses, transposable elements and conjugative plasmids). CRISPR clusters contain spacers, sequences complementary to antecedent mobile elements, and target invading nucleic acids. CRISPR clusters are transcribed and processed into CRISPR RNA (crRNA). Acts as a dsDNA endonuclease. Involved in the integration of spacer DNA into the CRISPR cassette.</text>
</comment>
<evidence type="ECO:0000256" key="8">
    <source>
        <dbReference type="ARBA" id="ARBA00023211"/>
    </source>
</evidence>
<dbReference type="InterPro" id="IPR019856">
    <property type="entry name" value="CRISPR-assoc_Cas1_DVULG"/>
</dbReference>
<evidence type="ECO:0000313" key="12">
    <source>
        <dbReference type="Proteomes" id="UP001596310"/>
    </source>
</evidence>
<keyword evidence="7 10" id="KW-0238">DNA-binding</keyword>
<dbReference type="EMBL" id="JBHSSM010000005">
    <property type="protein sequence ID" value="MFC6314360.1"/>
    <property type="molecule type" value="Genomic_DNA"/>
</dbReference>
<dbReference type="HAMAP" id="MF_01470">
    <property type="entry name" value="Cas1"/>
    <property type="match status" value="1"/>
</dbReference>
<evidence type="ECO:0000256" key="2">
    <source>
        <dbReference type="ARBA" id="ARBA00022723"/>
    </source>
</evidence>
<gene>
    <name evidence="11" type="primary">cas1c</name>
    <name evidence="10" type="synonym">cas1</name>
    <name evidence="11" type="ORF">ACFQHW_02095</name>
</gene>
<dbReference type="InterPro" id="IPR042211">
    <property type="entry name" value="CRISPR-assoc_Cas1_N"/>
</dbReference>
<keyword evidence="8 10" id="KW-0464">Manganese</keyword>
<dbReference type="GO" id="GO:0004519">
    <property type="term" value="F:endonuclease activity"/>
    <property type="evidence" value="ECO:0007669"/>
    <property type="project" value="UniProtKB-KW"/>
</dbReference>
<dbReference type="InterPro" id="IPR050646">
    <property type="entry name" value="Cas1"/>
</dbReference>
<protein>
    <recommendedName>
        <fullName evidence="10">CRISPR-associated endonuclease Cas1</fullName>
        <ecNumber evidence="10">3.1.-.-</ecNumber>
    </recommendedName>
</protein>
<keyword evidence="1 10" id="KW-0540">Nuclease</keyword>
<name>A0ABW1UKA3_9LACO</name>
<dbReference type="EC" id="3.1.-.-" evidence="10"/>